<proteinExistence type="predicted"/>
<dbReference type="InterPro" id="IPR036582">
    <property type="entry name" value="Mao_N_sf"/>
</dbReference>
<dbReference type="AlphaFoldDB" id="A0A2Z2KUS5"/>
<protein>
    <recommendedName>
        <fullName evidence="2">Copper amine oxidase-like N-terminal domain-containing protein</fullName>
    </recommendedName>
</protein>
<gene>
    <name evidence="3" type="ORF">B9T62_31285</name>
</gene>
<sequence>MTKMEQGGYDNVNKHLKTGVIGWLTASLLIAGSALTTGTASAAPSAIEVRMNNLFVDTDVAPYITNGTTMVPLQVAQKIPGISVQWNNSSKTVTITRDGETITLVAGQKTAKVGNKAVKLETASTLKQGRVMVPLRFIAESTQAYVLWNPKQRIVFVAKPSEEVKEQFASSSLAKARTAALKFPVVSSLESFEVINETQGQQYYFPEGRADQFFLSGGNGITYYEIVGNHSEAKWTATTNSVKASSGLFFLPQKITNQDGELPKITKRVVFYNFMGPIGEATYGFIEPNGEVTTLGQQDMKLHQFFDIPEEVKS</sequence>
<name>A0A2Z2KUS5_9BACL</name>
<keyword evidence="4" id="KW-1185">Reference proteome</keyword>
<evidence type="ECO:0000313" key="4">
    <source>
        <dbReference type="Proteomes" id="UP000249890"/>
    </source>
</evidence>
<dbReference type="EMBL" id="CP021780">
    <property type="protein sequence ID" value="ASA24851.1"/>
    <property type="molecule type" value="Genomic_DNA"/>
</dbReference>
<reference evidence="3 4" key="1">
    <citation type="submission" date="2017-06" db="EMBL/GenBank/DDBJ databases">
        <title>Complete genome sequence of Paenibacillus donghaensis KCTC 13049T isolated from East Sea sediment, South Korea.</title>
        <authorList>
            <person name="Jung B.K."/>
            <person name="Hong S.-J."/>
            <person name="Shin J.-H."/>
        </authorList>
    </citation>
    <scope>NUCLEOTIDE SEQUENCE [LARGE SCALE GENOMIC DNA]</scope>
    <source>
        <strain evidence="3 4">KCTC 13049</strain>
    </source>
</reference>
<dbReference type="Gene3D" id="3.30.457.10">
    <property type="entry name" value="Copper amine oxidase-like, N-terminal domain"/>
    <property type="match status" value="1"/>
</dbReference>
<feature type="domain" description="Copper amine oxidase-like N-terminal" evidence="2">
    <location>
        <begin position="52"/>
        <end position="156"/>
    </location>
</feature>
<dbReference type="KEGG" id="pdh:B9T62_31285"/>
<evidence type="ECO:0000256" key="1">
    <source>
        <dbReference type="SAM" id="SignalP"/>
    </source>
</evidence>
<feature type="signal peptide" evidence="1">
    <location>
        <begin position="1"/>
        <end position="42"/>
    </location>
</feature>
<accession>A0A2Z2KUS5</accession>
<dbReference type="InterPro" id="IPR012854">
    <property type="entry name" value="Cu_amine_oxidase-like_N"/>
</dbReference>
<organism evidence="3 4">
    <name type="scientific">Paenibacillus donghaensis</name>
    <dbReference type="NCBI Taxonomy" id="414771"/>
    <lineage>
        <taxon>Bacteria</taxon>
        <taxon>Bacillati</taxon>
        <taxon>Bacillota</taxon>
        <taxon>Bacilli</taxon>
        <taxon>Bacillales</taxon>
        <taxon>Paenibacillaceae</taxon>
        <taxon>Paenibacillus</taxon>
    </lineage>
</organism>
<evidence type="ECO:0000259" key="2">
    <source>
        <dbReference type="Pfam" id="PF07833"/>
    </source>
</evidence>
<dbReference type="Pfam" id="PF07833">
    <property type="entry name" value="Cu_amine_oxidN1"/>
    <property type="match status" value="1"/>
</dbReference>
<feature type="chain" id="PRO_5016299975" description="Copper amine oxidase-like N-terminal domain-containing protein" evidence="1">
    <location>
        <begin position="43"/>
        <end position="314"/>
    </location>
</feature>
<evidence type="ECO:0000313" key="3">
    <source>
        <dbReference type="EMBL" id="ASA24851.1"/>
    </source>
</evidence>
<dbReference type="SUPFAM" id="SSF55383">
    <property type="entry name" value="Copper amine oxidase, domain N"/>
    <property type="match status" value="1"/>
</dbReference>
<keyword evidence="1" id="KW-0732">Signal</keyword>
<dbReference type="Proteomes" id="UP000249890">
    <property type="component" value="Chromosome"/>
</dbReference>